<keyword evidence="2" id="KW-0812">Transmembrane</keyword>
<name>A0A364NRH1_9GAMM</name>
<keyword evidence="4" id="KW-1185">Reference proteome</keyword>
<dbReference type="OrthoDB" id="6422829at2"/>
<feature type="transmembrane region" description="Helical" evidence="2">
    <location>
        <begin position="50"/>
        <end position="69"/>
    </location>
</feature>
<organism evidence="3 4">
    <name type="scientific">Nitrincola tibetensis</name>
    <dbReference type="NCBI Taxonomy" id="2219697"/>
    <lineage>
        <taxon>Bacteria</taxon>
        <taxon>Pseudomonadati</taxon>
        <taxon>Pseudomonadota</taxon>
        <taxon>Gammaproteobacteria</taxon>
        <taxon>Oceanospirillales</taxon>
        <taxon>Oceanospirillaceae</taxon>
        <taxon>Nitrincola</taxon>
    </lineage>
</organism>
<dbReference type="EMBL" id="QKRX01000002">
    <property type="protein sequence ID" value="RAU19477.1"/>
    <property type="molecule type" value="Genomic_DNA"/>
</dbReference>
<evidence type="ECO:0000256" key="1">
    <source>
        <dbReference type="SAM" id="Coils"/>
    </source>
</evidence>
<evidence type="ECO:0000313" key="3">
    <source>
        <dbReference type="EMBL" id="RAU19477.1"/>
    </source>
</evidence>
<keyword evidence="2" id="KW-1133">Transmembrane helix</keyword>
<accession>A0A364NRH1</accession>
<proteinExistence type="predicted"/>
<evidence type="ECO:0000256" key="2">
    <source>
        <dbReference type="SAM" id="Phobius"/>
    </source>
</evidence>
<dbReference type="Proteomes" id="UP000250744">
    <property type="component" value="Unassembled WGS sequence"/>
</dbReference>
<reference evidence="3 4" key="1">
    <citation type="submission" date="2018-06" db="EMBL/GenBank/DDBJ databases">
        <title>Nitrincola tibetense sp. nov., isolated from Lake XuguoCo on Tibetan Plateau.</title>
        <authorList>
            <person name="Xing P."/>
        </authorList>
    </citation>
    <scope>NUCLEOTIDE SEQUENCE [LARGE SCALE GENOMIC DNA]</scope>
    <source>
        <strain evidence="4">xg18</strain>
    </source>
</reference>
<protein>
    <submittedName>
        <fullName evidence="3">Uncharacterized protein</fullName>
    </submittedName>
</protein>
<dbReference type="RefSeq" id="WP_112157838.1">
    <property type="nucleotide sequence ID" value="NZ_QKRX01000002.1"/>
</dbReference>
<feature type="coiled-coil region" evidence="1">
    <location>
        <begin position="71"/>
        <end position="98"/>
    </location>
</feature>
<comment type="caution">
    <text evidence="3">The sequence shown here is derived from an EMBL/GenBank/DDBJ whole genome shotgun (WGS) entry which is preliminary data.</text>
</comment>
<keyword evidence="2" id="KW-0472">Membrane</keyword>
<evidence type="ECO:0000313" key="4">
    <source>
        <dbReference type="Proteomes" id="UP000250744"/>
    </source>
</evidence>
<keyword evidence="1" id="KW-0175">Coiled coil</keyword>
<feature type="transmembrane region" description="Helical" evidence="2">
    <location>
        <begin position="9"/>
        <end position="30"/>
    </location>
</feature>
<gene>
    <name evidence="3" type="ORF">DN062_04290</name>
</gene>
<dbReference type="AlphaFoldDB" id="A0A364NRH1"/>
<sequence length="179" mass="20166">MLKFIKNNIAIIVSLAVLLLAVIFFTGVYFITFSGGASTKHSDWDDFGSYVSGTIGVLAACLAVVWLMISVHLQKIELRELKAQLAESENEQKKQTHIGALSAVLNSSVQTLAQYQNILIALNSGEAHLHPMEDGTSIHMRVDDEFAKMTFYQKQMERYLQDKYPEKQRDHIDDIDSPF</sequence>